<dbReference type="Gene3D" id="1.10.4030.10">
    <property type="entry name" value="Porin chaperone SurA, peptide-binding domain"/>
    <property type="match status" value="1"/>
</dbReference>
<dbReference type="Pfam" id="PF13624">
    <property type="entry name" value="SurA_N_3"/>
    <property type="match status" value="1"/>
</dbReference>
<accession>A0A7U6GEG9</accession>
<feature type="transmembrane region" description="Helical" evidence="6">
    <location>
        <begin position="21"/>
        <end position="46"/>
    </location>
</feature>
<protein>
    <recommendedName>
        <fullName evidence="2">peptidylprolyl isomerase</fullName>
        <ecNumber evidence="2">5.2.1.8</ecNumber>
    </recommendedName>
</protein>
<dbReference type="EC" id="5.2.1.8" evidence="2"/>
<name>A0A7U6GEG9_CALEA</name>
<dbReference type="InterPro" id="IPR027304">
    <property type="entry name" value="Trigger_fact/SurA_dom_sf"/>
</dbReference>
<keyword evidence="6" id="KW-0812">Transmembrane</keyword>
<keyword evidence="6" id="KW-1133">Transmembrane helix</keyword>
<keyword evidence="5" id="KW-0413">Isomerase</keyword>
<evidence type="ECO:0000313" key="7">
    <source>
        <dbReference type="EMBL" id="BAL80893.1"/>
    </source>
</evidence>
<evidence type="ECO:0000256" key="4">
    <source>
        <dbReference type="ARBA" id="ARBA00023110"/>
    </source>
</evidence>
<dbReference type="AlphaFoldDB" id="A0A7U6GEG9"/>
<sequence length="283" mass="32560">MERKKILKKKNKTAKSIKKPLIVGAISVFVIILVLIFIYAGIFLPWKDVYLKVGDNKITYDEMNYQVYLAAKTLNSPLPNIQSNDPKSLAAARNVLQLAYINAISDAVLYNKAKNDGLSISDNEVDSYISNLTESVSSGFNNKELALEDFLNTIGVKKSSLKNVIYKKLLADREVDLLTSHITVSENEIRDFYNEFLSAYVKNENEKEKYFKENYNKIKEDCLKNKKDQYVATTLRRNLINEEINNITVDNPYKRLMRFWYGTFLGTDIPEMYKNVSVQDLLT</sequence>
<keyword evidence="3" id="KW-0732">Signal</keyword>
<dbReference type="PANTHER" id="PTHR47245">
    <property type="entry name" value="PEPTIDYLPROLYL ISOMERASE"/>
    <property type="match status" value="1"/>
</dbReference>
<evidence type="ECO:0000256" key="3">
    <source>
        <dbReference type="ARBA" id="ARBA00022729"/>
    </source>
</evidence>
<dbReference type="SUPFAM" id="SSF109998">
    <property type="entry name" value="Triger factor/SurA peptide-binding domain-like"/>
    <property type="match status" value="1"/>
</dbReference>
<evidence type="ECO:0000256" key="5">
    <source>
        <dbReference type="ARBA" id="ARBA00023235"/>
    </source>
</evidence>
<dbReference type="PANTHER" id="PTHR47245:SF1">
    <property type="entry name" value="FOLDASE PROTEIN PRSA"/>
    <property type="match status" value="1"/>
</dbReference>
<dbReference type="RefSeq" id="WP_014453296.1">
    <property type="nucleotide sequence ID" value="NC_017096.1"/>
</dbReference>
<evidence type="ECO:0000256" key="2">
    <source>
        <dbReference type="ARBA" id="ARBA00013194"/>
    </source>
</evidence>
<dbReference type="Proteomes" id="UP000004793">
    <property type="component" value="Chromosome"/>
</dbReference>
<dbReference type="EMBL" id="AP012051">
    <property type="protein sequence ID" value="BAL80893.1"/>
    <property type="molecule type" value="Genomic_DNA"/>
</dbReference>
<evidence type="ECO:0000313" key="8">
    <source>
        <dbReference type="Proteomes" id="UP000004793"/>
    </source>
</evidence>
<dbReference type="InterPro" id="IPR050245">
    <property type="entry name" value="PrsA_foldase"/>
</dbReference>
<keyword evidence="6" id="KW-0472">Membrane</keyword>
<keyword evidence="8" id="KW-1185">Reference proteome</keyword>
<dbReference type="GO" id="GO:0003755">
    <property type="term" value="F:peptidyl-prolyl cis-trans isomerase activity"/>
    <property type="evidence" value="ECO:0007669"/>
    <property type="project" value="UniProtKB-KW"/>
</dbReference>
<reference evidence="7 8" key="1">
    <citation type="submission" date="2011-01" db="EMBL/GenBank/DDBJ databases">
        <title>Whole genome sequence of Caldisericum exile AZM16c01.</title>
        <authorList>
            <person name="Narita-Yamada S."/>
            <person name="Kawakoshi A."/>
            <person name="Nakamura S."/>
            <person name="Sasagawa M."/>
            <person name="Fukada J."/>
            <person name="Sekine M."/>
            <person name="Kato Y."/>
            <person name="Fukai R."/>
            <person name="Sasaki K."/>
            <person name="Hanamaki A."/>
            <person name="Narita H."/>
            <person name="Konno Y."/>
            <person name="Mori K."/>
            <person name="Yamazaki S."/>
            <person name="Suzuki K."/>
            <person name="Fujita N."/>
        </authorList>
    </citation>
    <scope>NUCLEOTIDE SEQUENCE [LARGE SCALE GENOMIC DNA]</scope>
    <source>
        <strain evidence="8">DSM 21853 / NBRC 104410 / AZM16c01</strain>
    </source>
</reference>
<comment type="catalytic activity">
    <reaction evidence="1">
        <text>[protein]-peptidylproline (omega=180) = [protein]-peptidylproline (omega=0)</text>
        <dbReference type="Rhea" id="RHEA:16237"/>
        <dbReference type="Rhea" id="RHEA-COMP:10747"/>
        <dbReference type="Rhea" id="RHEA-COMP:10748"/>
        <dbReference type="ChEBI" id="CHEBI:83833"/>
        <dbReference type="ChEBI" id="CHEBI:83834"/>
        <dbReference type="EC" id="5.2.1.8"/>
    </reaction>
</comment>
<evidence type="ECO:0000256" key="6">
    <source>
        <dbReference type="SAM" id="Phobius"/>
    </source>
</evidence>
<keyword evidence="4" id="KW-0697">Rotamase</keyword>
<organism evidence="7 8">
    <name type="scientific">Caldisericum exile (strain DSM 21853 / NBRC 104410 / AZM16c01)</name>
    <dbReference type="NCBI Taxonomy" id="511051"/>
    <lineage>
        <taxon>Bacteria</taxon>
        <taxon>Pseudomonadati</taxon>
        <taxon>Caldisericota/Cryosericota group</taxon>
        <taxon>Caldisericota</taxon>
        <taxon>Caldisericia</taxon>
        <taxon>Caldisericales</taxon>
        <taxon>Caldisericaceae</taxon>
        <taxon>Caldisericum</taxon>
    </lineage>
</organism>
<dbReference type="KEGG" id="cex:CSE_07670"/>
<gene>
    <name evidence="7" type="ordered locus">CSE_07670</name>
</gene>
<proteinExistence type="predicted"/>
<evidence type="ECO:0000256" key="1">
    <source>
        <dbReference type="ARBA" id="ARBA00000971"/>
    </source>
</evidence>